<feature type="non-terminal residue" evidence="3">
    <location>
        <position position="1"/>
    </location>
</feature>
<dbReference type="PANTHER" id="PTHR42806:SF1">
    <property type="entry name" value="GLYCINE DEHYDROGENASE (DECARBOXYLATING)"/>
    <property type="match status" value="1"/>
</dbReference>
<evidence type="ECO:0000313" key="3">
    <source>
        <dbReference type="EMBL" id="HIW77902.1"/>
    </source>
</evidence>
<dbReference type="Gene3D" id="3.40.640.10">
    <property type="entry name" value="Type I PLP-dependent aspartate aminotransferase-like (Major domain)"/>
    <property type="match status" value="1"/>
</dbReference>
<reference evidence="3" key="2">
    <citation type="submission" date="2021-04" db="EMBL/GenBank/DDBJ databases">
        <authorList>
            <person name="Gilroy R."/>
        </authorList>
    </citation>
    <scope>NUCLEOTIDE SEQUENCE</scope>
    <source>
        <strain evidence="3">ChiSxjej5B17-1746</strain>
    </source>
</reference>
<protein>
    <submittedName>
        <fullName evidence="3">Glycine dehydrogenase</fullName>
        <ecNumber evidence="3">1.4.4.2</ecNumber>
    </submittedName>
</protein>
<evidence type="ECO:0000259" key="2">
    <source>
        <dbReference type="Pfam" id="PF02347"/>
    </source>
</evidence>
<dbReference type="InterPro" id="IPR015424">
    <property type="entry name" value="PyrdxlP-dep_Trfase"/>
</dbReference>
<dbReference type="PANTHER" id="PTHR42806">
    <property type="entry name" value="GLYCINE CLEAVAGE SYSTEM P-PROTEIN"/>
    <property type="match status" value="1"/>
</dbReference>
<dbReference type="GO" id="GO:0009116">
    <property type="term" value="P:nucleoside metabolic process"/>
    <property type="evidence" value="ECO:0007669"/>
    <property type="project" value="InterPro"/>
</dbReference>
<feature type="domain" description="Glycine cleavage system P-protein N-terminal" evidence="2">
    <location>
        <begin position="8"/>
        <end position="216"/>
    </location>
</feature>
<dbReference type="InterPro" id="IPR049315">
    <property type="entry name" value="GDC-P_N"/>
</dbReference>
<proteinExistence type="predicted"/>
<dbReference type="GO" id="GO:0004375">
    <property type="term" value="F:glycine dehydrogenase (decarboxylating) activity"/>
    <property type="evidence" value="ECO:0007669"/>
    <property type="project" value="UniProtKB-EC"/>
</dbReference>
<dbReference type="InterPro" id="IPR015422">
    <property type="entry name" value="PyrdxlP-dep_Trfase_small"/>
</dbReference>
<dbReference type="Proteomes" id="UP000824264">
    <property type="component" value="Unassembled WGS sequence"/>
</dbReference>
<evidence type="ECO:0000256" key="1">
    <source>
        <dbReference type="ARBA" id="ARBA00023002"/>
    </source>
</evidence>
<sequence>EWIHARKGLLITGFTEAMAYGLLASPGSQGADIVCGEGQSFGLSQSFGGPYLGLMATRKSFMRNLPGRLVGQTTDNAGKRAFVLTLSTREQHIRREKAVSNICSNAGLCAMTCAMYLACMGGTGLRHVAQLNRDKAEYLKAGLAALGFRPVYAGPTFNEFVMQAPAGFDAKWKRLLEEKGVMFGMELSKWYPLADSYLFCVTETRSRAEIDAILKEIA</sequence>
<organism evidence="3 4">
    <name type="scientific">Candidatus Bilophila faecipullorum</name>
    <dbReference type="NCBI Taxonomy" id="2838482"/>
    <lineage>
        <taxon>Bacteria</taxon>
        <taxon>Pseudomonadati</taxon>
        <taxon>Thermodesulfobacteriota</taxon>
        <taxon>Desulfovibrionia</taxon>
        <taxon>Desulfovibrionales</taxon>
        <taxon>Desulfovibrionaceae</taxon>
        <taxon>Bilophila</taxon>
    </lineage>
</organism>
<dbReference type="InterPro" id="IPR015421">
    <property type="entry name" value="PyrdxlP-dep_Trfase_major"/>
</dbReference>
<dbReference type="EC" id="1.4.4.2" evidence="3"/>
<reference evidence="3" key="1">
    <citation type="journal article" date="2021" name="PeerJ">
        <title>Extensive microbial diversity within the chicken gut microbiome revealed by metagenomics and culture.</title>
        <authorList>
            <person name="Gilroy R."/>
            <person name="Ravi A."/>
            <person name="Getino M."/>
            <person name="Pursley I."/>
            <person name="Horton D.L."/>
            <person name="Alikhan N.F."/>
            <person name="Baker D."/>
            <person name="Gharbi K."/>
            <person name="Hall N."/>
            <person name="Watson M."/>
            <person name="Adriaenssens E.M."/>
            <person name="Foster-Nyarko E."/>
            <person name="Jarju S."/>
            <person name="Secka A."/>
            <person name="Antonio M."/>
            <person name="Oren A."/>
            <person name="Chaudhuri R.R."/>
            <person name="La Ragione R."/>
            <person name="Hildebrand F."/>
            <person name="Pallen M.J."/>
        </authorList>
    </citation>
    <scope>NUCLEOTIDE SEQUENCE</scope>
    <source>
        <strain evidence="3">ChiSxjej5B17-1746</strain>
    </source>
</reference>
<accession>A0A9D1R0K9</accession>
<dbReference type="Pfam" id="PF02347">
    <property type="entry name" value="GDC-P"/>
    <property type="match status" value="1"/>
</dbReference>
<dbReference type="SUPFAM" id="SSF53383">
    <property type="entry name" value="PLP-dependent transferases"/>
    <property type="match status" value="1"/>
</dbReference>
<dbReference type="EMBL" id="DXGI01000074">
    <property type="protein sequence ID" value="HIW77902.1"/>
    <property type="molecule type" value="Genomic_DNA"/>
</dbReference>
<dbReference type="AlphaFoldDB" id="A0A9D1R0K9"/>
<gene>
    <name evidence="3" type="ORF">H9874_01985</name>
</gene>
<dbReference type="InterPro" id="IPR023010">
    <property type="entry name" value="GcvPA"/>
</dbReference>
<keyword evidence="1 3" id="KW-0560">Oxidoreductase</keyword>
<name>A0A9D1R0K9_9BACT</name>
<evidence type="ECO:0000313" key="4">
    <source>
        <dbReference type="Proteomes" id="UP000824264"/>
    </source>
</evidence>
<dbReference type="Gene3D" id="3.90.1150.10">
    <property type="entry name" value="Aspartate Aminotransferase, domain 1"/>
    <property type="match status" value="1"/>
</dbReference>
<comment type="caution">
    <text evidence="3">The sequence shown here is derived from an EMBL/GenBank/DDBJ whole genome shotgun (WGS) entry which is preliminary data.</text>
</comment>